<keyword evidence="5 6" id="KW-0472">Membrane</keyword>
<feature type="transmembrane region" description="Helical" evidence="6">
    <location>
        <begin position="438"/>
        <end position="455"/>
    </location>
</feature>
<reference evidence="8 9" key="1">
    <citation type="submission" date="2018-03" db="EMBL/GenBank/DDBJ databases">
        <title>Genome sequence of Clostridium vincentii DSM 10228.</title>
        <authorList>
            <person name="Poehlein A."/>
            <person name="Daniel R."/>
        </authorList>
    </citation>
    <scope>NUCLEOTIDE SEQUENCE [LARGE SCALE GENOMIC DNA]</scope>
    <source>
        <strain evidence="8 9">DSM 10228</strain>
    </source>
</reference>
<comment type="caution">
    <text evidence="8">The sequence shown here is derived from an EMBL/GenBank/DDBJ whole genome shotgun (WGS) entry which is preliminary data.</text>
</comment>
<feature type="transmembrane region" description="Helical" evidence="6">
    <location>
        <begin position="413"/>
        <end position="431"/>
    </location>
</feature>
<keyword evidence="3 6" id="KW-0812">Transmembrane</keyword>
<evidence type="ECO:0000313" key="9">
    <source>
        <dbReference type="Proteomes" id="UP000239471"/>
    </source>
</evidence>
<dbReference type="InterPro" id="IPR052159">
    <property type="entry name" value="Competence_DNA_uptake"/>
</dbReference>
<dbReference type="InterPro" id="IPR004477">
    <property type="entry name" value="ComEC_N"/>
</dbReference>
<evidence type="ECO:0000256" key="6">
    <source>
        <dbReference type="SAM" id="Phobius"/>
    </source>
</evidence>
<evidence type="ECO:0000256" key="1">
    <source>
        <dbReference type="ARBA" id="ARBA00004651"/>
    </source>
</evidence>
<keyword evidence="9" id="KW-1185">Reference proteome</keyword>
<feature type="domain" description="ComEC/Rec2-related protein" evidence="7">
    <location>
        <begin position="183"/>
        <end position="432"/>
    </location>
</feature>
<sequence>MNIKAIEEVKKPIIHISVSIILSSICYGLYENYSWLAVSTASLFFIYLWRETNIKFSILIVLFFILGVFININYYDANLSENIVAKVRLVEEKSYYKIGEINGRRVYLEGEGLDLSLGDEVYIKGDFKEEIDKERGIIGTVTINEGIKLKDTLISKLYRIRTEIYRKLEENLGKRKGALVASLAFGYSDYLDVEDKDEMKTLGVIHAISVSGLHVALIFSVLRKFFGKGTTLGILCIYVLFTGAPFSSIRSLIMIFALNLAPEVKKKYSPLGALALSAALITVIKPYAPFQVGFMLSFLATLGIVLFSSKVNKKLYRLPKFIRKTIAVSISAQVFTIPIIMACFKEYSLNFILGNLIIVPILNILIILGNFMLLALPISFVFDFLSYVILKVIKILDICTEFLYDIDIGSHIVNQGMVIIYCSIIISIYFVIKGKRKLGILPFAAIFVVMIYIYSPLARIDYLKGGALLISYRGDRKIISNTSTIDMAGLKKITLAKEGFREVNEIRIDSGATIEAKEKNYVLKIEEKEYLLTMNKKEKLQENYDIINFVDGDNKGFFILGDRLLLF</sequence>
<feature type="transmembrane region" description="Helical" evidence="6">
    <location>
        <begin position="12"/>
        <end position="30"/>
    </location>
</feature>
<dbReference type="NCBIfam" id="TIGR00360">
    <property type="entry name" value="ComEC_N-term"/>
    <property type="match status" value="1"/>
</dbReference>
<evidence type="ECO:0000259" key="7">
    <source>
        <dbReference type="Pfam" id="PF03772"/>
    </source>
</evidence>
<dbReference type="Pfam" id="PF03772">
    <property type="entry name" value="Competence"/>
    <property type="match status" value="1"/>
</dbReference>
<gene>
    <name evidence="8" type="ORF">CLVI_05950</name>
</gene>
<evidence type="ECO:0000256" key="4">
    <source>
        <dbReference type="ARBA" id="ARBA00022989"/>
    </source>
</evidence>
<dbReference type="PANTHER" id="PTHR30619:SF1">
    <property type="entry name" value="RECOMBINATION PROTEIN 2"/>
    <property type="match status" value="1"/>
</dbReference>
<dbReference type="PANTHER" id="PTHR30619">
    <property type="entry name" value="DNA INTERNALIZATION/COMPETENCE PROTEIN COMEC/REC2"/>
    <property type="match status" value="1"/>
</dbReference>
<accession>A0A2T0BJ96</accession>
<evidence type="ECO:0000256" key="5">
    <source>
        <dbReference type="ARBA" id="ARBA00023136"/>
    </source>
</evidence>
<dbReference type="GO" id="GO:0005886">
    <property type="term" value="C:plasma membrane"/>
    <property type="evidence" value="ECO:0007669"/>
    <property type="project" value="UniProtKB-SubCell"/>
</dbReference>
<keyword evidence="4 6" id="KW-1133">Transmembrane helix</keyword>
<protein>
    <submittedName>
        <fullName evidence="8">ComEC family competence protein</fullName>
    </submittedName>
</protein>
<feature type="transmembrane region" description="Helical" evidence="6">
    <location>
        <begin position="290"/>
        <end position="309"/>
    </location>
</feature>
<organism evidence="8 9">
    <name type="scientific">Clostridium vincentii</name>
    <dbReference type="NCBI Taxonomy" id="52704"/>
    <lineage>
        <taxon>Bacteria</taxon>
        <taxon>Bacillati</taxon>
        <taxon>Bacillota</taxon>
        <taxon>Clostridia</taxon>
        <taxon>Eubacteriales</taxon>
        <taxon>Clostridiaceae</taxon>
        <taxon>Clostridium</taxon>
    </lineage>
</organism>
<feature type="transmembrane region" description="Helical" evidence="6">
    <location>
        <begin position="204"/>
        <end position="226"/>
    </location>
</feature>
<evidence type="ECO:0000256" key="2">
    <source>
        <dbReference type="ARBA" id="ARBA00022475"/>
    </source>
</evidence>
<dbReference type="RefSeq" id="WP_106058625.1">
    <property type="nucleotide sequence ID" value="NZ_PVXQ01000004.1"/>
</dbReference>
<dbReference type="Proteomes" id="UP000239471">
    <property type="component" value="Unassembled WGS sequence"/>
</dbReference>
<dbReference type="OrthoDB" id="9761531at2"/>
<feature type="transmembrane region" description="Helical" evidence="6">
    <location>
        <begin position="347"/>
        <end position="366"/>
    </location>
</feature>
<proteinExistence type="predicted"/>
<feature type="transmembrane region" description="Helical" evidence="6">
    <location>
        <begin position="54"/>
        <end position="74"/>
    </location>
</feature>
<comment type="subcellular location">
    <subcellularLocation>
        <location evidence="1">Cell membrane</location>
        <topology evidence="1">Multi-pass membrane protein</topology>
    </subcellularLocation>
</comment>
<feature type="transmembrane region" description="Helical" evidence="6">
    <location>
        <begin position="232"/>
        <end position="256"/>
    </location>
</feature>
<evidence type="ECO:0000256" key="3">
    <source>
        <dbReference type="ARBA" id="ARBA00022692"/>
    </source>
</evidence>
<name>A0A2T0BJ96_9CLOT</name>
<evidence type="ECO:0000313" key="8">
    <source>
        <dbReference type="EMBL" id="PRR83941.1"/>
    </source>
</evidence>
<dbReference type="EMBL" id="PVXQ01000004">
    <property type="protein sequence ID" value="PRR83941.1"/>
    <property type="molecule type" value="Genomic_DNA"/>
</dbReference>
<dbReference type="AlphaFoldDB" id="A0A2T0BJ96"/>
<keyword evidence="2" id="KW-1003">Cell membrane</keyword>